<reference evidence="2" key="1">
    <citation type="submission" date="2022-07" db="EMBL/GenBank/DDBJ databases">
        <authorList>
            <person name="Trinca V."/>
            <person name="Uliana J.V.C."/>
            <person name="Torres T.T."/>
            <person name="Ward R.J."/>
            <person name="Monesi N."/>
        </authorList>
    </citation>
    <scope>NUCLEOTIDE SEQUENCE</scope>
    <source>
        <strain evidence="2">HSMRA1968</strain>
        <tissue evidence="2">Whole embryos</tissue>
    </source>
</reference>
<keyword evidence="1" id="KW-0812">Transmembrane</keyword>
<keyword evidence="1" id="KW-0472">Membrane</keyword>
<protein>
    <submittedName>
        <fullName evidence="2">Uncharacterized protein</fullName>
    </submittedName>
</protein>
<organism evidence="2 3">
    <name type="scientific">Pseudolycoriella hygida</name>
    <dbReference type="NCBI Taxonomy" id="35572"/>
    <lineage>
        <taxon>Eukaryota</taxon>
        <taxon>Metazoa</taxon>
        <taxon>Ecdysozoa</taxon>
        <taxon>Arthropoda</taxon>
        <taxon>Hexapoda</taxon>
        <taxon>Insecta</taxon>
        <taxon>Pterygota</taxon>
        <taxon>Neoptera</taxon>
        <taxon>Endopterygota</taxon>
        <taxon>Diptera</taxon>
        <taxon>Nematocera</taxon>
        <taxon>Sciaroidea</taxon>
        <taxon>Sciaridae</taxon>
        <taxon>Pseudolycoriella</taxon>
    </lineage>
</organism>
<proteinExistence type="predicted"/>
<gene>
    <name evidence="2" type="ORF">Bhyg_01526</name>
</gene>
<dbReference type="AlphaFoldDB" id="A0A9Q0S7N1"/>
<keyword evidence="3" id="KW-1185">Reference proteome</keyword>
<sequence length="108" mass="12440">MSQNSNFRIQVNNSFKVGMGTFWYKKPEQFRFCLSFHFIFKMFVKVFFLFCIVAFVYVGVSDAATKVKCQNLGYPSKGWGKCVSGQCPKGWHSVFWDIGCKSGQRCCI</sequence>
<dbReference type="OrthoDB" id="4242135at2759"/>
<evidence type="ECO:0000313" key="2">
    <source>
        <dbReference type="EMBL" id="KAJ6646315.1"/>
    </source>
</evidence>
<accession>A0A9Q0S7N1</accession>
<feature type="transmembrane region" description="Helical" evidence="1">
    <location>
        <begin position="38"/>
        <end position="60"/>
    </location>
</feature>
<evidence type="ECO:0000256" key="1">
    <source>
        <dbReference type="SAM" id="Phobius"/>
    </source>
</evidence>
<dbReference type="Proteomes" id="UP001151699">
    <property type="component" value="Chromosome A"/>
</dbReference>
<evidence type="ECO:0000313" key="3">
    <source>
        <dbReference type="Proteomes" id="UP001151699"/>
    </source>
</evidence>
<comment type="caution">
    <text evidence="2">The sequence shown here is derived from an EMBL/GenBank/DDBJ whole genome shotgun (WGS) entry which is preliminary data.</text>
</comment>
<dbReference type="EMBL" id="WJQU01000001">
    <property type="protein sequence ID" value="KAJ6646315.1"/>
    <property type="molecule type" value="Genomic_DNA"/>
</dbReference>
<keyword evidence="1" id="KW-1133">Transmembrane helix</keyword>
<name>A0A9Q0S7N1_9DIPT</name>